<dbReference type="Proteomes" id="UP000325081">
    <property type="component" value="Unassembled WGS sequence"/>
</dbReference>
<comment type="caution">
    <text evidence="2">The sequence shown here is derived from an EMBL/GenBank/DDBJ whole genome shotgun (WGS) entry which is preliminary data.</text>
</comment>
<evidence type="ECO:0000259" key="1">
    <source>
        <dbReference type="Pfam" id="PF22950"/>
    </source>
</evidence>
<dbReference type="EMBL" id="BKCP01006538">
    <property type="protein sequence ID" value="GER43280.1"/>
    <property type="molecule type" value="Genomic_DNA"/>
</dbReference>
<proteinExistence type="predicted"/>
<dbReference type="OrthoDB" id="1920063at2759"/>
<accession>A0A5A7QDM1</accession>
<organism evidence="2 3">
    <name type="scientific">Striga asiatica</name>
    <name type="common">Asiatic witchweed</name>
    <name type="synonym">Buchnera asiatica</name>
    <dbReference type="NCBI Taxonomy" id="4170"/>
    <lineage>
        <taxon>Eukaryota</taxon>
        <taxon>Viridiplantae</taxon>
        <taxon>Streptophyta</taxon>
        <taxon>Embryophyta</taxon>
        <taxon>Tracheophyta</taxon>
        <taxon>Spermatophyta</taxon>
        <taxon>Magnoliopsida</taxon>
        <taxon>eudicotyledons</taxon>
        <taxon>Gunneridae</taxon>
        <taxon>Pentapetalae</taxon>
        <taxon>asterids</taxon>
        <taxon>lamiids</taxon>
        <taxon>Lamiales</taxon>
        <taxon>Orobanchaceae</taxon>
        <taxon>Buchnereae</taxon>
        <taxon>Striga</taxon>
    </lineage>
</organism>
<protein>
    <submittedName>
        <fullName evidence="2">DnaJ / Sec63 Brl domains-containing protein</fullName>
    </submittedName>
</protein>
<sequence>MVPVINANAKTTPTIQFHHTFALSPLPKLHFFAPSALNLKALKISCRGEKEEIPADDALAAELNLEINKLNSSSAHREEAFRKSREILFAEVCKFTGVLSADLERKWRRMNEGERWAMAKGFVSVWGDRFHPLSARSVKDMMDEYLRKEDEPVSIDLLPGLKKLLGVFFSGNDEE</sequence>
<dbReference type="AlphaFoldDB" id="A0A5A7QDM1"/>
<evidence type="ECO:0000313" key="2">
    <source>
        <dbReference type="EMBL" id="GER43280.1"/>
    </source>
</evidence>
<feature type="domain" description="DUF7026" evidence="1">
    <location>
        <begin position="77"/>
        <end position="126"/>
    </location>
</feature>
<name>A0A5A7QDM1_STRAF</name>
<gene>
    <name evidence="2" type="ORF">STAS_20111</name>
</gene>
<dbReference type="InterPro" id="IPR054290">
    <property type="entry name" value="DUF7026"/>
</dbReference>
<dbReference type="Pfam" id="PF22950">
    <property type="entry name" value="DUF7026"/>
    <property type="match status" value="1"/>
</dbReference>
<evidence type="ECO:0000313" key="3">
    <source>
        <dbReference type="Proteomes" id="UP000325081"/>
    </source>
</evidence>
<reference evidence="3" key="1">
    <citation type="journal article" date="2019" name="Curr. Biol.">
        <title>Genome Sequence of Striga asiatica Provides Insight into the Evolution of Plant Parasitism.</title>
        <authorList>
            <person name="Yoshida S."/>
            <person name="Kim S."/>
            <person name="Wafula E.K."/>
            <person name="Tanskanen J."/>
            <person name="Kim Y.M."/>
            <person name="Honaas L."/>
            <person name="Yang Z."/>
            <person name="Spallek T."/>
            <person name="Conn C.E."/>
            <person name="Ichihashi Y."/>
            <person name="Cheong K."/>
            <person name="Cui S."/>
            <person name="Der J.P."/>
            <person name="Gundlach H."/>
            <person name="Jiao Y."/>
            <person name="Hori C."/>
            <person name="Ishida J.K."/>
            <person name="Kasahara H."/>
            <person name="Kiba T."/>
            <person name="Kim M.S."/>
            <person name="Koo N."/>
            <person name="Laohavisit A."/>
            <person name="Lee Y.H."/>
            <person name="Lumba S."/>
            <person name="McCourt P."/>
            <person name="Mortimer J.C."/>
            <person name="Mutuku J.M."/>
            <person name="Nomura T."/>
            <person name="Sasaki-Sekimoto Y."/>
            <person name="Seto Y."/>
            <person name="Wang Y."/>
            <person name="Wakatake T."/>
            <person name="Sakakibara H."/>
            <person name="Demura T."/>
            <person name="Yamaguchi S."/>
            <person name="Yoneyama K."/>
            <person name="Manabe R.I."/>
            <person name="Nelson D.C."/>
            <person name="Schulman A.H."/>
            <person name="Timko M.P."/>
            <person name="dePamphilis C.W."/>
            <person name="Choi D."/>
            <person name="Shirasu K."/>
        </authorList>
    </citation>
    <scope>NUCLEOTIDE SEQUENCE [LARGE SCALE GENOMIC DNA]</scope>
    <source>
        <strain evidence="3">cv. UVA1</strain>
    </source>
</reference>
<keyword evidence="3" id="KW-1185">Reference proteome</keyword>